<dbReference type="Gramene" id="TuG1812G0300005663.01.T02">
    <property type="protein sequence ID" value="TuG1812G0300005663.01.T02"/>
    <property type="gene ID" value="TuG1812G0300005663.01"/>
</dbReference>
<reference evidence="2" key="1">
    <citation type="journal article" date="2013" name="Nature">
        <title>Draft genome of the wheat A-genome progenitor Triticum urartu.</title>
        <authorList>
            <person name="Ling H.Q."/>
            <person name="Zhao S."/>
            <person name="Liu D."/>
            <person name="Wang J."/>
            <person name="Sun H."/>
            <person name="Zhang C."/>
            <person name="Fan H."/>
            <person name="Li D."/>
            <person name="Dong L."/>
            <person name="Tao Y."/>
            <person name="Gao C."/>
            <person name="Wu H."/>
            <person name="Li Y."/>
            <person name="Cui Y."/>
            <person name="Guo X."/>
            <person name="Zheng S."/>
            <person name="Wang B."/>
            <person name="Yu K."/>
            <person name="Liang Q."/>
            <person name="Yang W."/>
            <person name="Lou X."/>
            <person name="Chen J."/>
            <person name="Feng M."/>
            <person name="Jian J."/>
            <person name="Zhang X."/>
            <person name="Luo G."/>
            <person name="Jiang Y."/>
            <person name="Liu J."/>
            <person name="Wang Z."/>
            <person name="Sha Y."/>
            <person name="Zhang B."/>
            <person name="Wu H."/>
            <person name="Tang D."/>
            <person name="Shen Q."/>
            <person name="Xue P."/>
            <person name="Zou S."/>
            <person name="Wang X."/>
            <person name="Liu X."/>
            <person name="Wang F."/>
            <person name="Yang Y."/>
            <person name="An X."/>
            <person name="Dong Z."/>
            <person name="Zhang K."/>
            <person name="Zhang X."/>
            <person name="Luo M.C."/>
            <person name="Dvorak J."/>
            <person name="Tong Y."/>
            <person name="Wang J."/>
            <person name="Yang H."/>
            <person name="Li Z."/>
            <person name="Wang D."/>
            <person name="Zhang A."/>
            <person name="Wang J."/>
        </authorList>
    </citation>
    <scope>NUCLEOTIDE SEQUENCE</scope>
    <source>
        <strain evidence="2">cv. G1812</strain>
    </source>
</reference>
<protein>
    <submittedName>
        <fullName evidence="1">Uncharacterized protein</fullName>
    </submittedName>
</protein>
<reference evidence="1" key="2">
    <citation type="submission" date="2018-03" db="EMBL/GenBank/DDBJ databases">
        <title>The Triticum urartu genome reveals the dynamic nature of wheat genome evolution.</title>
        <authorList>
            <person name="Ling H."/>
            <person name="Ma B."/>
            <person name="Shi X."/>
            <person name="Liu H."/>
            <person name="Dong L."/>
            <person name="Sun H."/>
            <person name="Cao Y."/>
            <person name="Gao Q."/>
            <person name="Zheng S."/>
            <person name="Li Y."/>
            <person name="Yu Y."/>
            <person name="Du H."/>
            <person name="Qi M."/>
            <person name="Li Y."/>
            <person name="Yu H."/>
            <person name="Cui Y."/>
            <person name="Wang N."/>
            <person name="Chen C."/>
            <person name="Wu H."/>
            <person name="Zhao Y."/>
            <person name="Zhang J."/>
            <person name="Li Y."/>
            <person name="Zhou W."/>
            <person name="Zhang B."/>
            <person name="Hu W."/>
            <person name="Eijk M."/>
            <person name="Tang J."/>
            <person name="Witsenboer H."/>
            <person name="Zhao S."/>
            <person name="Li Z."/>
            <person name="Zhang A."/>
            <person name="Wang D."/>
            <person name="Liang C."/>
        </authorList>
    </citation>
    <scope>NUCLEOTIDE SEQUENCE [LARGE SCALE GENOMIC DNA]</scope>
    <source>
        <strain evidence="1">cv. G1812</strain>
    </source>
</reference>
<dbReference type="Proteomes" id="UP000015106">
    <property type="component" value="Chromosome 3"/>
</dbReference>
<reference evidence="1" key="3">
    <citation type="submission" date="2022-06" db="UniProtKB">
        <authorList>
            <consortium name="EnsemblPlants"/>
        </authorList>
    </citation>
    <scope>IDENTIFICATION</scope>
</reference>
<keyword evidence="2" id="KW-1185">Reference proteome</keyword>
<sequence length="160" mass="17897">MSDLLYYYVENIKTQGGGQNSQQQQWLNSGAWNEGLHHTHPWMQNQMLPRASINRTQGNALNIPVSAPMYDIFNSQGNTQVNFPLNLGAHTSVGESNQASTALQPPANKVAYEAPMSYMQLLLAAEEEGARYASSQSQEDRLVRTEVCFFLLKLVFMSPE</sequence>
<organism evidence="1 2">
    <name type="scientific">Triticum urartu</name>
    <name type="common">Red wild einkorn</name>
    <name type="synonym">Crithodium urartu</name>
    <dbReference type="NCBI Taxonomy" id="4572"/>
    <lineage>
        <taxon>Eukaryota</taxon>
        <taxon>Viridiplantae</taxon>
        <taxon>Streptophyta</taxon>
        <taxon>Embryophyta</taxon>
        <taxon>Tracheophyta</taxon>
        <taxon>Spermatophyta</taxon>
        <taxon>Magnoliopsida</taxon>
        <taxon>Liliopsida</taxon>
        <taxon>Poales</taxon>
        <taxon>Poaceae</taxon>
        <taxon>BOP clade</taxon>
        <taxon>Pooideae</taxon>
        <taxon>Triticodae</taxon>
        <taxon>Triticeae</taxon>
        <taxon>Triticinae</taxon>
        <taxon>Triticum</taxon>
    </lineage>
</organism>
<dbReference type="EnsemblPlants" id="TuG1812G0300005663.01.T02">
    <property type="protein sequence ID" value="TuG1812G0300005663.01.T02"/>
    <property type="gene ID" value="TuG1812G0300005663.01"/>
</dbReference>
<accession>A0A8R7Q022</accession>
<proteinExistence type="predicted"/>
<evidence type="ECO:0000313" key="1">
    <source>
        <dbReference type="EnsemblPlants" id="TuG1812G0300005663.01.T02"/>
    </source>
</evidence>
<dbReference type="AlphaFoldDB" id="A0A8R7Q022"/>
<name>A0A8R7Q022_TRIUA</name>
<evidence type="ECO:0000313" key="2">
    <source>
        <dbReference type="Proteomes" id="UP000015106"/>
    </source>
</evidence>